<dbReference type="EMBL" id="BDCO01000002">
    <property type="protein sequence ID" value="GAT33674.1"/>
    <property type="molecule type" value="Genomic_DNA"/>
</dbReference>
<reference evidence="3" key="1">
    <citation type="journal article" date="2017" name="Genome Announc.">
        <title>Draft Genome Sequence of Terrimicrobium sacchariphilum NM-5T, a Facultative Anaerobic Soil Bacterium of the Class Spartobacteria.</title>
        <authorList>
            <person name="Qiu Y.L."/>
            <person name="Tourlousse D.M."/>
            <person name="Matsuura N."/>
            <person name="Ohashi A."/>
            <person name="Sekiguchi Y."/>
        </authorList>
    </citation>
    <scope>NUCLEOTIDE SEQUENCE [LARGE SCALE GENOMIC DNA]</scope>
    <source>
        <strain evidence="3">NM-5</strain>
    </source>
</reference>
<proteinExistence type="predicted"/>
<dbReference type="InterPro" id="IPR025522">
    <property type="entry name" value="DUF4410"/>
</dbReference>
<dbReference type="Pfam" id="PF14366">
    <property type="entry name" value="DUF4410"/>
    <property type="match status" value="1"/>
</dbReference>
<keyword evidence="3" id="KW-1185">Reference proteome</keyword>
<protein>
    <recommendedName>
        <fullName evidence="4">DUF3313 domain-containing protein</fullName>
    </recommendedName>
</protein>
<dbReference type="InParanoid" id="A0A146GA06"/>
<dbReference type="STRING" id="690879.TSACC_22091"/>
<comment type="caution">
    <text evidence="2">The sequence shown here is derived from an EMBL/GenBank/DDBJ whole genome shotgun (WGS) entry which is preliminary data.</text>
</comment>
<dbReference type="AlphaFoldDB" id="A0A146GA06"/>
<evidence type="ECO:0008006" key="4">
    <source>
        <dbReference type="Google" id="ProtNLM"/>
    </source>
</evidence>
<sequence>MSRLILAGISLALCSCASVGVRSAQQVSETLPRKVPSAIFVKPFAYYDPNLAVDRSGTKLTDFQYDFQEKFTRFLTSRLSDGIAPASAMAATAPPRRGNYWLITGQFDRVSQGSRFLRSFAGFGLGGTKLDTTVVIADMSGPTPRPFLVIRTSGGSNAVPLLLGLPRSGLTFDAQRTAREVTAAISEFLYQQGAVPYEYAVAPRRLSETAPARYDPRAWVHPSAP</sequence>
<organism evidence="2 3">
    <name type="scientific">Terrimicrobium sacchariphilum</name>
    <dbReference type="NCBI Taxonomy" id="690879"/>
    <lineage>
        <taxon>Bacteria</taxon>
        <taxon>Pseudomonadati</taxon>
        <taxon>Verrucomicrobiota</taxon>
        <taxon>Terrimicrobiia</taxon>
        <taxon>Terrimicrobiales</taxon>
        <taxon>Terrimicrobiaceae</taxon>
        <taxon>Terrimicrobium</taxon>
    </lineage>
</organism>
<evidence type="ECO:0000313" key="2">
    <source>
        <dbReference type="EMBL" id="GAT33674.1"/>
    </source>
</evidence>
<evidence type="ECO:0000256" key="1">
    <source>
        <dbReference type="SAM" id="SignalP"/>
    </source>
</evidence>
<evidence type="ECO:0000313" key="3">
    <source>
        <dbReference type="Proteomes" id="UP000076023"/>
    </source>
</evidence>
<feature type="signal peptide" evidence="1">
    <location>
        <begin position="1"/>
        <end position="24"/>
    </location>
</feature>
<dbReference type="PROSITE" id="PS51257">
    <property type="entry name" value="PROKAR_LIPOPROTEIN"/>
    <property type="match status" value="1"/>
</dbReference>
<accession>A0A146GA06</accession>
<dbReference type="Proteomes" id="UP000076023">
    <property type="component" value="Unassembled WGS sequence"/>
</dbReference>
<name>A0A146GA06_TERSA</name>
<keyword evidence="1" id="KW-0732">Signal</keyword>
<gene>
    <name evidence="2" type="ORF">TSACC_22091</name>
</gene>
<feature type="chain" id="PRO_5007524770" description="DUF3313 domain-containing protein" evidence="1">
    <location>
        <begin position="25"/>
        <end position="225"/>
    </location>
</feature>